<reference evidence="1" key="1">
    <citation type="journal article" date="2019" name="Mol. Phylogenet. Evol.">
        <title>Morphological evolution and classification of the red algal order Ceramiales inferred using plastid phylogenomics.</title>
        <authorList>
            <person name="Diaz-Tapia P."/>
            <person name="Pasella M.M."/>
            <person name="Verbruggen H."/>
            <person name="Maggs C.A."/>
        </authorList>
    </citation>
    <scope>NUCLEOTIDE SEQUENCE</scope>
</reference>
<dbReference type="EMBL" id="MK814659">
    <property type="protein sequence ID" value="QCI06810.1"/>
    <property type="molecule type" value="Genomic_DNA"/>
</dbReference>
<protein>
    <submittedName>
        <fullName evidence="1">Cytochrome b6-f complex subunit PetP</fullName>
    </submittedName>
</protein>
<organism evidence="1">
    <name type="scientific">Gayliella sp</name>
    <dbReference type="NCBI Taxonomy" id="2575623"/>
    <lineage>
        <taxon>Eukaryota</taxon>
        <taxon>Rhodophyta</taxon>
        <taxon>Florideophyceae</taxon>
        <taxon>Rhodymeniophycidae</taxon>
        <taxon>Ceramiales</taxon>
        <taxon>Ceramiaceae</taxon>
        <taxon>Gayliella</taxon>
    </lineage>
</organism>
<sequence length="62" mass="7636">MINEKIYVKEIYKKLNPYIFNYIYKLGKIVGYKKINNNQYATIIEFNDFSRIWMLTCEIQFI</sequence>
<evidence type="ECO:0000313" key="1">
    <source>
        <dbReference type="EMBL" id="QCI06810.1"/>
    </source>
</evidence>
<reference evidence="1" key="2">
    <citation type="submission" date="2019-04" db="EMBL/GenBank/DDBJ databases">
        <authorList>
            <person name="Pasella M."/>
        </authorList>
    </citation>
    <scope>NUCLEOTIDE SEQUENCE</scope>
</reference>
<dbReference type="AlphaFoldDB" id="A0A4D6WWL1"/>
<geneLocation type="plastid" evidence="1"/>
<keyword evidence="1" id="KW-0934">Plastid</keyword>
<gene>
    <name evidence="1" type="primary">petP</name>
</gene>
<accession>A0A4D6WWL1</accession>
<proteinExistence type="predicted"/>
<name>A0A4D6WWL1_9FLOR</name>